<protein>
    <submittedName>
        <fullName evidence="3">Peptidase M23</fullName>
    </submittedName>
</protein>
<evidence type="ECO:0000256" key="1">
    <source>
        <dbReference type="SAM" id="MobiDB-lite"/>
    </source>
</evidence>
<feature type="region of interest" description="Disordered" evidence="1">
    <location>
        <begin position="372"/>
        <end position="391"/>
    </location>
</feature>
<gene>
    <name evidence="3" type="ORF">DL237_16390</name>
</gene>
<feature type="chain" id="PRO_5017382050" evidence="2">
    <location>
        <begin position="23"/>
        <end position="391"/>
    </location>
</feature>
<organism evidence="3 4">
    <name type="scientific">Pseudooceanicola sediminis</name>
    <dbReference type="NCBI Taxonomy" id="2211117"/>
    <lineage>
        <taxon>Bacteria</taxon>
        <taxon>Pseudomonadati</taxon>
        <taxon>Pseudomonadota</taxon>
        <taxon>Alphaproteobacteria</taxon>
        <taxon>Rhodobacterales</taxon>
        <taxon>Paracoccaceae</taxon>
        <taxon>Pseudooceanicola</taxon>
    </lineage>
</organism>
<evidence type="ECO:0000313" key="3">
    <source>
        <dbReference type="EMBL" id="RII37727.1"/>
    </source>
</evidence>
<name>A0A399IZ52_9RHOB</name>
<dbReference type="EMBL" id="QWJJ01000015">
    <property type="protein sequence ID" value="RII37727.1"/>
    <property type="molecule type" value="Genomic_DNA"/>
</dbReference>
<dbReference type="Gene3D" id="2.70.70.10">
    <property type="entry name" value="Glucose Permease (Domain IIA)"/>
    <property type="match status" value="1"/>
</dbReference>
<comment type="caution">
    <text evidence="3">The sequence shown here is derived from an EMBL/GenBank/DDBJ whole genome shotgun (WGS) entry which is preliminary data.</text>
</comment>
<proteinExistence type="predicted"/>
<dbReference type="OrthoDB" id="9809144at2"/>
<evidence type="ECO:0000313" key="4">
    <source>
        <dbReference type="Proteomes" id="UP000265848"/>
    </source>
</evidence>
<evidence type="ECO:0000256" key="2">
    <source>
        <dbReference type="SAM" id="SignalP"/>
    </source>
</evidence>
<dbReference type="InterPro" id="IPR011055">
    <property type="entry name" value="Dup_hybrid_motif"/>
</dbReference>
<reference evidence="3 4" key="1">
    <citation type="submission" date="2018-08" db="EMBL/GenBank/DDBJ databases">
        <title>Pseudooceanicola sediminis CY03 in the family Rhodobacteracea.</title>
        <authorList>
            <person name="Zhang Y.-J."/>
        </authorList>
    </citation>
    <scope>NUCLEOTIDE SEQUENCE [LARGE SCALE GENOMIC DNA]</scope>
    <source>
        <strain evidence="3 4">CY03</strain>
    </source>
</reference>
<sequence length="391" mass="41086">MAPLRTATLLAVALAFAQGTSAQEMPQNVATQDVATQARAAADDLDAASRALDSAARASDRTAALTDAIRAYEKGLSAMRQSLREAALREASLQREFDAQRDEIAALLAVLQTLSLEPAPVLMLHPSGPIGTARSGMLMAKAAPALSDRAVALGQRLAEAKDLRTIQQGAADQLARALAGMQQARTDLSQAVSERTDLPRRFTADPMKTQLLIATTETLRDFAASLPDIADDSAGADPALPELHIDKGHIPLPVQGRVLRRAGDSDAAGITRPGLVLATRPRALVTTPTAATLRYLGPLLDYGNVMILEPQSGILFVLAGLDTVYGKIGEVLPAGAPIGLMGGNDPAAGAIVAQAQDGSGGDRPETLYIEVRQGNEPQDPETWFELTKDTQ</sequence>
<feature type="signal peptide" evidence="2">
    <location>
        <begin position="1"/>
        <end position="22"/>
    </location>
</feature>
<dbReference type="Proteomes" id="UP000265848">
    <property type="component" value="Unassembled WGS sequence"/>
</dbReference>
<keyword evidence="4" id="KW-1185">Reference proteome</keyword>
<keyword evidence="2" id="KW-0732">Signal</keyword>
<accession>A0A399IZ52</accession>
<dbReference type="SUPFAM" id="SSF51261">
    <property type="entry name" value="Duplicated hybrid motif"/>
    <property type="match status" value="1"/>
</dbReference>
<dbReference type="AlphaFoldDB" id="A0A399IZ52"/>